<sequence>MFQLPTVATRWAGRVFLWGAAPPFPLEELEEALRRRGMEILRAGVVEIVFAFPEWTRPHRVIPHQIRTERGLRIRDPWAIPWLIRFGYEEPRAEVEGITLDGEAIYLLARDLDLDAVEACVAAPGWQRCIAGFWVERGPAVRIQPGPEEATWAAAWLKGILPPESRHLFEGILEEAARRGIGWVVLYREREAGLDLESRRRIEGMLLLARALRRYRVEIPELEALETVPLDALG</sequence>
<reference evidence="2" key="1">
    <citation type="submission" date="2017-09" db="EMBL/GenBank/DDBJ databases">
        <title>Metaegenomics of thermophilic ammonia-oxidizing enrichment culture.</title>
        <authorList>
            <person name="Kato S."/>
            <person name="Suzuki K."/>
        </authorList>
    </citation>
    <scope>NUCLEOTIDE SEQUENCE [LARGE SCALE GENOMIC DNA]</scope>
</reference>
<protein>
    <submittedName>
        <fullName evidence="1">Uncharacterized protein</fullName>
    </submittedName>
</protein>
<accession>A0A2H5Y662</accession>
<gene>
    <name evidence="1" type="ORF">HRbin22_01187</name>
</gene>
<evidence type="ECO:0000313" key="2">
    <source>
        <dbReference type="Proteomes" id="UP000236642"/>
    </source>
</evidence>
<dbReference type="EMBL" id="BEHY01000022">
    <property type="protein sequence ID" value="GBD08941.1"/>
    <property type="molecule type" value="Genomic_DNA"/>
</dbReference>
<comment type="caution">
    <text evidence="1">The sequence shown here is derived from an EMBL/GenBank/DDBJ whole genome shotgun (WGS) entry which is preliminary data.</text>
</comment>
<name>A0A2H5Y662_9CHLR</name>
<organism evidence="1 2">
    <name type="scientific">Candidatus Thermoflexus japonica</name>
    <dbReference type="NCBI Taxonomy" id="2035417"/>
    <lineage>
        <taxon>Bacteria</taxon>
        <taxon>Bacillati</taxon>
        <taxon>Chloroflexota</taxon>
        <taxon>Thermoflexia</taxon>
        <taxon>Thermoflexales</taxon>
        <taxon>Thermoflexaceae</taxon>
        <taxon>Thermoflexus</taxon>
    </lineage>
</organism>
<dbReference type="Proteomes" id="UP000236642">
    <property type="component" value="Unassembled WGS sequence"/>
</dbReference>
<dbReference type="AlphaFoldDB" id="A0A2H5Y662"/>
<evidence type="ECO:0000313" key="1">
    <source>
        <dbReference type="EMBL" id="GBD08941.1"/>
    </source>
</evidence>
<proteinExistence type="predicted"/>